<protein>
    <submittedName>
        <fullName evidence="1">Uncharacterized protein</fullName>
    </submittedName>
</protein>
<evidence type="ECO:0000313" key="2">
    <source>
        <dbReference type="Proteomes" id="UP001162992"/>
    </source>
</evidence>
<name>A0ACC2BUZ1_DIPCM</name>
<keyword evidence="2" id="KW-1185">Reference proteome</keyword>
<organism evidence="1 2">
    <name type="scientific">Diphasiastrum complanatum</name>
    <name type="common">Issler's clubmoss</name>
    <name type="synonym">Lycopodium complanatum</name>
    <dbReference type="NCBI Taxonomy" id="34168"/>
    <lineage>
        <taxon>Eukaryota</taxon>
        <taxon>Viridiplantae</taxon>
        <taxon>Streptophyta</taxon>
        <taxon>Embryophyta</taxon>
        <taxon>Tracheophyta</taxon>
        <taxon>Lycopodiopsida</taxon>
        <taxon>Lycopodiales</taxon>
        <taxon>Lycopodiaceae</taxon>
        <taxon>Lycopodioideae</taxon>
        <taxon>Diphasiastrum</taxon>
    </lineage>
</organism>
<evidence type="ECO:0000313" key="1">
    <source>
        <dbReference type="EMBL" id="KAJ7533586.1"/>
    </source>
</evidence>
<reference evidence="2" key="1">
    <citation type="journal article" date="2024" name="Proc. Natl. Acad. Sci. U.S.A.">
        <title>Extraordinary preservation of gene collinearity over three hundred million years revealed in homosporous lycophytes.</title>
        <authorList>
            <person name="Li C."/>
            <person name="Wickell D."/>
            <person name="Kuo L.Y."/>
            <person name="Chen X."/>
            <person name="Nie B."/>
            <person name="Liao X."/>
            <person name="Peng D."/>
            <person name="Ji J."/>
            <person name="Jenkins J."/>
            <person name="Williams M."/>
            <person name="Shu S."/>
            <person name="Plott C."/>
            <person name="Barry K."/>
            <person name="Rajasekar S."/>
            <person name="Grimwood J."/>
            <person name="Han X."/>
            <person name="Sun S."/>
            <person name="Hou Z."/>
            <person name="He W."/>
            <person name="Dai G."/>
            <person name="Sun C."/>
            <person name="Schmutz J."/>
            <person name="Leebens-Mack J.H."/>
            <person name="Li F.W."/>
            <person name="Wang L."/>
        </authorList>
    </citation>
    <scope>NUCLEOTIDE SEQUENCE [LARGE SCALE GENOMIC DNA]</scope>
    <source>
        <strain evidence="2">cv. PW_Plant_1</strain>
    </source>
</reference>
<accession>A0ACC2BUZ1</accession>
<proteinExistence type="predicted"/>
<comment type="caution">
    <text evidence="1">The sequence shown here is derived from an EMBL/GenBank/DDBJ whole genome shotgun (WGS) entry which is preliminary data.</text>
</comment>
<dbReference type="Proteomes" id="UP001162992">
    <property type="component" value="Chromosome 13"/>
</dbReference>
<sequence>MDKEAVTYPSAQAKALGAVQALGRGYDVTLDLKLGYCKGRPGSCLIKLDEQHLHDIVVPGGFTVSNVSKDITCDKGERTRFRSDVLTFHQMSERFNLGLSINGRIPLGLFNSMFNFKGPWHVDASTTKTLALDGWFVTLYKMQVTKTSLALRDEVKQAVPSVWDPAALASFIEKYGTHIVLSVNIGGKDVIYVRQQQSSRVSPIEIQKYLKKVGDQRFRDPREQSVKALEDDDLSKEKIRGVPTSMNLAQHLQIAKTYHSLSFVSKKDIEVILQRRGGNDFVKGHEEWLTTVSSAPEVISMTFVPIASLLNGVPGSGFLSHAINLYIRYKPPIEEIRHFLEFQIPRQWTPGYDLPLGPQRKESLGPALQFSFMGPKLFVNTSQVSVGRRPVTGLRLHLGGKKFNRLSLHLQHLSSLPKMLQPYWKTSLSAEAPFWKEPGEQENRWFEPVHWKGFSHITTAPVDFESSGPDTHAIAYVVIGAQLQVWELDRKNVLFLRLLFSKIPGCTVRRSFWDHMPSVSQRSGLLSQLGLSTSMSSNEQALPTPFVQNSAVFPGGPPAPASHAKLLKFINSTEMTKGAQDLPGHWLVTGAKLDVEGGKISLCVKYSLLHY</sequence>
<gene>
    <name evidence="1" type="ORF">O6H91_13G056100</name>
</gene>
<dbReference type="EMBL" id="CM055104">
    <property type="protein sequence ID" value="KAJ7533586.1"/>
    <property type="molecule type" value="Genomic_DNA"/>
</dbReference>